<dbReference type="SMART" id="SM00857">
    <property type="entry name" value="Resolvase"/>
    <property type="match status" value="1"/>
</dbReference>
<evidence type="ECO:0000256" key="2">
    <source>
        <dbReference type="ARBA" id="ARBA00023172"/>
    </source>
</evidence>
<dbReference type="InterPro" id="IPR038109">
    <property type="entry name" value="DNA_bind_recomb_sf"/>
</dbReference>
<feature type="domain" description="Recombinase" evidence="5">
    <location>
        <begin position="162"/>
        <end position="292"/>
    </location>
</feature>
<evidence type="ECO:0000256" key="3">
    <source>
        <dbReference type="SAM" id="Coils"/>
    </source>
</evidence>
<dbReference type="PANTHER" id="PTHR30461:SF2">
    <property type="entry name" value="SERINE RECOMBINASE PINE-RELATED"/>
    <property type="match status" value="1"/>
</dbReference>
<name>A0AAU2A327_9ACTN</name>
<dbReference type="SUPFAM" id="SSF53041">
    <property type="entry name" value="Resolvase-like"/>
    <property type="match status" value="1"/>
</dbReference>
<reference evidence="6" key="1">
    <citation type="submission" date="2022-10" db="EMBL/GenBank/DDBJ databases">
        <title>The complete genomes of actinobacterial strains from the NBC collection.</title>
        <authorList>
            <person name="Joergensen T.S."/>
            <person name="Alvarez Arevalo M."/>
            <person name="Sterndorff E.B."/>
            <person name="Faurdal D."/>
            <person name="Vuksanovic O."/>
            <person name="Mourched A.-S."/>
            <person name="Charusanti P."/>
            <person name="Shaw S."/>
            <person name="Blin K."/>
            <person name="Weber T."/>
        </authorList>
    </citation>
    <scope>NUCLEOTIDE SEQUENCE</scope>
    <source>
        <strain evidence="6">NBC_00093</strain>
    </source>
</reference>
<protein>
    <submittedName>
        <fullName evidence="6">Recombinase family protein</fullName>
    </submittedName>
</protein>
<gene>
    <name evidence="6" type="ORF">OHA22_21545</name>
</gene>
<accession>A0AAU2A327</accession>
<keyword evidence="1" id="KW-0238">DNA-binding</keyword>
<dbReference type="InterPro" id="IPR050639">
    <property type="entry name" value="SSR_resolvase"/>
</dbReference>
<sequence length="527" mass="59383">MTTHCRYLGVLRLSQDKDTSTSIQGQREGIEYHVNAPHFSGSIVGWAEDTDVSGGLSPFKRPQFGTWLTRRADEFDGIIALKVDRLTRRALHFNQLLDWGSENGKRIICVTEGYDSQNPQTKMIAQMMAVFAEAELDVITQRIKDGVQDRLDNRSWISGTPPMGYAIKSVPGQNRKILVRDPGYAQVMDRILQGIADGKTLNRIALELNEAKELTWSDYRLTLRGLEPKGAYWQQTTLGNAVRRPTFAGVYTYKGEAVEDGNGNPVLIAENPFMPFEDWSGLVARLEPKKQDREARGRLSKHALTGIALCGSCGSGLGSTSVNQRHGRYHAYYRCSRRAKKGACEAKMNMRVSELEMIFDGLFDDTIGDLEVMSKVLGSRRELEGAVEKVERRLVKLEHDYTAGRYDTPDMEGTYWRLLKAQTAKRALLREQLAEATEDTFKGTGRRFRDVWAGMEAQDRKAFLREHGVSVRVWQDLVPWAKYSAVIDFGDIVGLARAAGLRLPGGVERLMAHYRCTSDDIPRRPVR</sequence>
<evidence type="ECO:0000256" key="1">
    <source>
        <dbReference type="ARBA" id="ARBA00023125"/>
    </source>
</evidence>
<dbReference type="PROSITE" id="PS00028">
    <property type="entry name" value="ZINC_FINGER_C2H2_1"/>
    <property type="match status" value="1"/>
</dbReference>
<feature type="coiled-coil region" evidence="3">
    <location>
        <begin position="380"/>
        <end position="439"/>
    </location>
</feature>
<dbReference type="PROSITE" id="PS51737">
    <property type="entry name" value="RECOMBINASE_DNA_BIND"/>
    <property type="match status" value="1"/>
</dbReference>
<evidence type="ECO:0000259" key="4">
    <source>
        <dbReference type="PROSITE" id="PS51736"/>
    </source>
</evidence>
<proteinExistence type="predicted"/>
<evidence type="ECO:0000313" key="6">
    <source>
        <dbReference type="EMBL" id="WTT17945.1"/>
    </source>
</evidence>
<keyword evidence="2" id="KW-0233">DNA recombination</keyword>
<dbReference type="InterPro" id="IPR036162">
    <property type="entry name" value="Resolvase-like_N_sf"/>
</dbReference>
<dbReference type="InterPro" id="IPR011109">
    <property type="entry name" value="DNA_bind_recombinase_dom"/>
</dbReference>
<keyword evidence="3" id="KW-0175">Coiled coil</keyword>
<evidence type="ECO:0000259" key="5">
    <source>
        <dbReference type="PROSITE" id="PS51737"/>
    </source>
</evidence>
<dbReference type="GO" id="GO:0003677">
    <property type="term" value="F:DNA binding"/>
    <property type="evidence" value="ECO:0007669"/>
    <property type="project" value="UniProtKB-KW"/>
</dbReference>
<dbReference type="Gene3D" id="3.90.1750.20">
    <property type="entry name" value="Putative Large Serine Recombinase, Chain B, Domain 2"/>
    <property type="match status" value="1"/>
</dbReference>
<dbReference type="AlphaFoldDB" id="A0AAU2A327"/>
<dbReference type="PANTHER" id="PTHR30461">
    <property type="entry name" value="DNA-INVERTASE FROM LAMBDOID PROPHAGE"/>
    <property type="match status" value="1"/>
</dbReference>
<dbReference type="CDD" id="cd00338">
    <property type="entry name" value="Ser_Recombinase"/>
    <property type="match status" value="1"/>
</dbReference>
<dbReference type="Pfam" id="PF13408">
    <property type="entry name" value="Zn_ribbon_recom"/>
    <property type="match status" value="1"/>
</dbReference>
<dbReference type="InterPro" id="IPR013087">
    <property type="entry name" value="Znf_C2H2_type"/>
</dbReference>
<dbReference type="Pfam" id="PF07508">
    <property type="entry name" value="Recombinase"/>
    <property type="match status" value="1"/>
</dbReference>
<dbReference type="EMBL" id="CP108222">
    <property type="protein sequence ID" value="WTT17945.1"/>
    <property type="molecule type" value="Genomic_DNA"/>
</dbReference>
<dbReference type="GO" id="GO:0000150">
    <property type="term" value="F:DNA strand exchange activity"/>
    <property type="evidence" value="ECO:0007669"/>
    <property type="project" value="InterPro"/>
</dbReference>
<dbReference type="InterPro" id="IPR025827">
    <property type="entry name" value="Zn_ribbon_recom_dom"/>
</dbReference>
<dbReference type="Gene3D" id="3.40.50.1390">
    <property type="entry name" value="Resolvase, N-terminal catalytic domain"/>
    <property type="match status" value="1"/>
</dbReference>
<feature type="domain" description="Resolvase/invertase-type recombinase catalytic" evidence="4">
    <location>
        <begin position="6"/>
        <end position="154"/>
    </location>
</feature>
<organism evidence="6">
    <name type="scientific">Streptomyces sp. NBC_00093</name>
    <dbReference type="NCBI Taxonomy" id="2975649"/>
    <lineage>
        <taxon>Bacteria</taxon>
        <taxon>Bacillati</taxon>
        <taxon>Actinomycetota</taxon>
        <taxon>Actinomycetes</taxon>
        <taxon>Kitasatosporales</taxon>
        <taxon>Streptomycetaceae</taxon>
        <taxon>Streptomyces</taxon>
    </lineage>
</organism>
<dbReference type="Pfam" id="PF00239">
    <property type="entry name" value="Resolvase"/>
    <property type="match status" value="1"/>
</dbReference>
<dbReference type="PROSITE" id="PS51736">
    <property type="entry name" value="RECOMBINASES_3"/>
    <property type="match status" value="1"/>
</dbReference>
<dbReference type="InterPro" id="IPR006119">
    <property type="entry name" value="Resolv_N"/>
</dbReference>